<dbReference type="EMBL" id="VFRQ01000007">
    <property type="protein sequence ID" value="TPE43268.1"/>
    <property type="molecule type" value="Genomic_DNA"/>
</dbReference>
<protein>
    <submittedName>
        <fullName evidence="1">Uncharacterized protein</fullName>
    </submittedName>
</protein>
<gene>
    <name evidence="1" type="ORF">FJM65_14245</name>
</gene>
<sequence>MQLFRNSYFKLDYDPTTDVLFVDLPDMRTAGLSEAKLCFSIMLDYVMNYHIRNILLDSSKAVVEVEDTLYHALIYEVSMQLKSTSLQRVARVVSNLPELEVNAVLVQGEVLESQGPVYKIQNFSTKEQAFAWLSVKTTQGDQTQNSSIPC</sequence>
<proteinExistence type="predicted"/>
<evidence type="ECO:0000313" key="2">
    <source>
        <dbReference type="Proteomes" id="UP000316727"/>
    </source>
</evidence>
<dbReference type="AlphaFoldDB" id="A0A501W1Y4"/>
<name>A0A501W1Y4_9BACT</name>
<reference evidence="1 2" key="1">
    <citation type="submission" date="2019-06" db="EMBL/GenBank/DDBJ databases">
        <title>A novel bacterium of genus Pontibacter, isolated from marine sediment.</title>
        <authorList>
            <person name="Huang H."/>
            <person name="Mo K."/>
            <person name="Hu Y."/>
        </authorList>
    </citation>
    <scope>NUCLEOTIDE SEQUENCE [LARGE SCALE GENOMIC DNA]</scope>
    <source>
        <strain evidence="1 2">HB172049</strain>
    </source>
</reference>
<keyword evidence="2" id="KW-1185">Reference proteome</keyword>
<accession>A0A501W1Y4</accession>
<dbReference type="OrthoDB" id="852207at2"/>
<dbReference type="RefSeq" id="WP_140622214.1">
    <property type="nucleotide sequence ID" value="NZ_VFRQ01000007.1"/>
</dbReference>
<evidence type="ECO:0000313" key="1">
    <source>
        <dbReference type="EMBL" id="TPE43268.1"/>
    </source>
</evidence>
<comment type="caution">
    <text evidence="1">The sequence shown here is derived from an EMBL/GenBank/DDBJ whole genome shotgun (WGS) entry which is preliminary data.</text>
</comment>
<organism evidence="1 2">
    <name type="scientific">Pontibacter mangrovi</name>
    <dbReference type="NCBI Taxonomy" id="2589816"/>
    <lineage>
        <taxon>Bacteria</taxon>
        <taxon>Pseudomonadati</taxon>
        <taxon>Bacteroidota</taxon>
        <taxon>Cytophagia</taxon>
        <taxon>Cytophagales</taxon>
        <taxon>Hymenobacteraceae</taxon>
        <taxon>Pontibacter</taxon>
    </lineage>
</organism>
<dbReference type="Proteomes" id="UP000316727">
    <property type="component" value="Unassembled WGS sequence"/>
</dbReference>